<keyword evidence="9" id="KW-1185">Reference proteome</keyword>
<evidence type="ECO:0000256" key="3">
    <source>
        <dbReference type="ARBA" id="ARBA00023163"/>
    </source>
</evidence>
<dbReference type="InterPro" id="IPR036638">
    <property type="entry name" value="HLH_DNA-bd_sf"/>
</dbReference>
<evidence type="ECO:0000259" key="7">
    <source>
        <dbReference type="PROSITE" id="PS50888"/>
    </source>
</evidence>
<keyword evidence="4" id="KW-0539">Nucleus</keyword>
<proteinExistence type="predicted"/>
<dbReference type="InterPro" id="IPR015660">
    <property type="entry name" value="MASH1/Ascl1a-like"/>
</dbReference>
<organism evidence="8 9">
    <name type="scientific">Phtheirospermum japonicum</name>
    <dbReference type="NCBI Taxonomy" id="374723"/>
    <lineage>
        <taxon>Eukaryota</taxon>
        <taxon>Viridiplantae</taxon>
        <taxon>Streptophyta</taxon>
        <taxon>Embryophyta</taxon>
        <taxon>Tracheophyta</taxon>
        <taxon>Spermatophyta</taxon>
        <taxon>Magnoliopsida</taxon>
        <taxon>eudicotyledons</taxon>
        <taxon>Gunneridae</taxon>
        <taxon>Pentapetalae</taxon>
        <taxon>asterids</taxon>
        <taxon>lamiids</taxon>
        <taxon>Lamiales</taxon>
        <taxon>Orobanchaceae</taxon>
        <taxon>Orobanchaceae incertae sedis</taxon>
        <taxon>Phtheirospermum</taxon>
    </lineage>
</organism>
<evidence type="ECO:0000313" key="8">
    <source>
        <dbReference type="EMBL" id="GFP99205.1"/>
    </source>
</evidence>
<dbReference type="PROSITE" id="PS50888">
    <property type="entry name" value="BHLH"/>
    <property type="match status" value="1"/>
</dbReference>
<dbReference type="GO" id="GO:0046983">
    <property type="term" value="F:protein dimerization activity"/>
    <property type="evidence" value="ECO:0007669"/>
    <property type="project" value="InterPro"/>
</dbReference>
<dbReference type="AlphaFoldDB" id="A0A830CW04"/>
<dbReference type="GO" id="GO:0090575">
    <property type="term" value="C:RNA polymerase II transcription regulator complex"/>
    <property type="evidence" value="ECO:0007669"/>
    <property type="project" value="TreeGrafter"/>
</dbReference>
<feature type="coiled-coil region" evidence="5">
    <location>
        <begin position="77"/>
        <end position="118"/>
    </location>
</feature>
<evidence type="ECO:0000256" key="5">
    <source>
        <dbReference type="SAM" id="Coils"/>
    </source>
</evidence>
<sequence length="190" mass="21510">MMKITTPNSKNTRKKRSKSNIKENADEKEGPSNPKKLNHNAKERIRRMKLNASYLALRALLPDTRRSKKRWSAPAIVDKVLKYIPELENEIEELRSNKENAQSAAAGAKSEIKNINNAGSLYQNSTISINKVSEYEAIVQICMPIREDGSSSFVNMLRCVEEDEGICIKSASTIFVCETRISYHLHIQVT</sequence>
<name>A0A830CW04_9LAMI</name>
<dbReference type="EMBL" id="BMAC01000561">
    <property type="protein sequence ID" value="GFP99205.1"/>
    <property type="molecule type" value="Genomic_DNA"/>
</dbReference>
<keyword evidence="5" id="KW-0175">Coiled coil</keyword>
<evidence type="ECO:0000313" key="9">
    <source>
        <dbReference type="Proteomes" id="UP000653305"/>
    </source>
</evidence>
<gene>
    <name evidence="8" type="ORF">PHJA_002064400</name>
</gene>
<protein>
    <submittedName>
        <fullName evidence="8">Transcription factor bhlh100</fullName>
    </submittedName>
</protein>
<keyword evidence="2" id="KW-0805">Transcription regulation</keyword>
<dbReference type="PANTHER" id="PTHR13935">
    <property type="entry name" value="ACHAETE-SCUTE TRANSCRIPTION FACTOR-RELATED"/>
    <property type="match status" value="1"/>
</dbReference>
<dbReference type="Proteomes" id="UP000653305">
    <property type="component" value="Unassembled WGS sequence"/>
</dbReference>
<keyword evidence="3" id="KW-0804">Transcription</keyword>
<feature type="region of interest" description="Disordered" evidence="6">
    <location>
        <begin position="1"/>
        <end position="39"/>
    </location>
</feature>
<dbReference type="Gene3D" id="4.10.280.10">
    <property type="entry name" value="Helix-loop-helix DNA-binding domain"/>
    <property type="match status" value="1"/>
</dbReference>
<evidence type="ECO:0000256" key="1">
    <source>
        <dbReference type="ARBA" id="ARBA00004123"/>
    </source>
</evidence>
<comment type="subcellular location">
    <subcellularLocation>
        <location evidence="1">Nucleus</location>
    </subcellularLocation>
</comment>
<feature type="compositionally biased region" description="Basic and acidic residues" evidence="6">
    <location>
        <begin position="20"/>
        <end position="30"/>
    </location>
</feature>
<dbReference type="SUPFAM" id="SSF47459">
    <property type="entry name" value="HLH, helix-loop-helix DNA-binding domain"/>
    <property type="match status" value="1"/>
</dbReference>
<dbReference type="InterPro" id="IPR011598">
    <property type="entry name" value="bHLH_dom"/>
</dbReference>
<dbReference type="OrthoDB" id="1898027at2759"/>
<dbReference type="SMART" id="SM00353">
    <property type="entry name" value="HLH"/>
    <property type="match status" value="1"/>
</dbReference>
<evidence type="ECO:0000256" key="2">
    <source>
        <dbReference type="ARBA" id="ARBA00023015"/>
    </source>
</evidence>
<dbReference type="GO" id="GO:0000977">
    <property type="term" value="F:RNA polymerase II transcription regulatory region sequence-specific DNA binding"/>
    <property type="evidence" value="ECO:0007669"/>
    <property type="project" value="TreeGrafter"/>
</dbReference>
<dbReference type="PANTHER" id="PTHR13935:SF104">
    <property type="entry name" value="TRANSCRIPTION FACTOR BHLH160"/>
    <property type="match status" value="1"/>
</dbReference>
<evidence type="ECO:0000256" key="4">
    <source>
        <dbReference type="ARBA" id="ARBA00023242"/>
    </source>
</evidence>
<feature type="domain" description="BHLH" evidence="7">
    <location>
        <begin position="34"/>
        <end position="87"/>
    </location>
</feature>
<comment type="caution">
    <text evidence="8">The sequence shown here is derived from an EMBL/GenBank/DDBJ whole genome shotgun (WGS) entry which is preliminary data.</text>
</comment>
<dbReference type="GO" id="GO:0000981">
    <property type="term" value="F:DNA-binding transcription factor activity, RNA polymerase II-specific"/>
    <property type="evidence" value="ECO:0007669"/>
    <property type="project" value="TreeGrafter"/>
</dbReference>
<dbReference type="Pfam" id="PF00010">
    <property type="entry name" value="HLH"/>
    <property type="match status" value="1"/>
</dbReference>
<accession>A0A830CW04</accession>
<evidence type="ECO:0000256" key="6">
    <source>
        <dbReference type="SAM" id="MobiDB-lite"/>
    </source>
</evidence>
<reference evidence="8" key="1">
    <citation type="submission" date="2020-07" db="EMBL/GenBank/DDBJ databases">
        <title>Ethylene signaling mediates host invasion by parasitic plants.</title>
        <authorList>
            <person name="Yoshida S."/>
        </authorList>
    </citation>
    <scope>NUCLEOTIDE SEQUENCE</scope>
    <source>
        <strain evidence="8">Okayama</strain>
    </source>
</reference>